<dbReference type="GO" id="GO:0046872">
    <property type="term" value="F:metal ion binding"/>
    <property type="evidence" value="ECO:0007669"/>
    <property type="project" value="UniProtKB-KW"/>
</dbReference>
<accession>A0A0R3UQ23</accession>
<sequence length="140" mass="15965">MSPRVSLKRVATFSAAHRLFNKNLTETENIQLYGKCANANGHGHNYKIEVTVLGEINPVTGMVMNLRDLKRIIQTEVLDVVDHKHLDLDVGYFRESAMVSTAENIVVFIWRRLRPNIDPGLDLEVTLHETESNIFCYRGN</sequence>
<dbReference type="EMBL" id="UXSR01005906">
    <property type="protein sequence ID" value="VDD83965.1"/>
    <property type="molecule type" value="Genomic_DNA"/>
</dbReference>
<name>A0A0R3UQ23_MESCO</name>
<dbReference type="Pfam" id="PF01242">
    <property type="entry name" value="PTPS"/>
    <property type="match status" value="1"/>
</dbReference>
<dbReference type="InterPro" id="IPR007115">
    <property type="entry name" value="6-PTP_synth/QueD"/>
</dbReference>
<dbReference type="GO" id="GO:0003874">
    <property type="term" value="F:6-pyruvoyltetrahydropterin synthase activity"/>
    <property type="evidence" value="ECO:0007669"/>
    <property type="project" value="UniProtKB-EC"/>
</dbReference>
<protein>
    <recommendedName>
        <fullName evidence="4">6-pyruvoyltetrahydropterin synthase</fullName>
        <ecNumber evidence="4">4.2.3.12</ecNumber>
    </recommendedName>
</protein>
<evidence type="ECO:0000256" key="2">
    <source>
        <dbReference type="ARBA" id="ARBA00005126"/>
    </source>
</evidence>
<evidence type="ECO:0000313" key="10">
    <source>
        <dbReference type="Proteomes" id="UP000267029"/>
    </source>
</evidence>
<evidence type="ECO:0000256" key="3">
    <source>
        <dbReference type="ARBA" id="ARBA00009164"/>
    </source>
</evidence>
<dbReference type="FunFam" id="3.30.479.10:FF:000003">
    <property type="entry name" value="6-pyruvoyl tetrahydrobiopterin synthase"/>
    <property type="match status" value="1"/>
</dbReference>
<dbReference type="AlphaFoldDB" id="A0A0R3UQ23"/>
<dbReference type="UniPathway" id="UPA00849">
    <property type="reaction ID" value="UER00819"/>
</dbReference>
<evidence type="ECO:0000256" key="8">
    <source>
        <dbReference type="ARBA" id="ARBA00023239"/>
    </source>
</evidence>
<keyword evidence="6" id="KW-0862">Zinc</keyword>
<dbReference type="GO" id="GO:0006729">
    <property type="term" value="P:tetrahydrobiopterin biosynthetic process"/>
    <property type="evidence" value="ECO:0007669"/>
    <property type="project" value="UniProtKB-UniPathway"/>
</dbReference>
<evidence type="ECO:0000256" key="5">
    <source>
        <dbReference type="ARBA" id="ARBA00022723"/>
    </source>
</evidence>
<evidence type="ECO:0000313" key="9">
    <source>
        <dbReference type="EMBL" id="VDD83965.1"/>
    </source>
</evidence>
<dbReference type="PANTHER" id="PTHR12589">
    <property type="entry name" value="PYRUVOYL TETRAHYDROBIOPTERIN SYNTHASE"/>
    <property type="match status" value="1"/>
</dbReference>
<evidence type="ECO:0000256" key="6">
    <source>
        <dbReference type="ARBA" id="ARBA00022833"/>
    </source>
</evidence>
<dbReference type="Proteomes" id="UP000267029">
    <property type="component" value="Unassembled WGS sequence"/>
</dbReference>
<comment type="pathway">
    <text evidence="2">Cofactor biosynthesis; tetrahydrobiopterin biosynthesis; tetrahydrobiopterin from 7,8-dihydroneopterin triphosphate: step 1/3.</text>
</comment>
<evidence type="ECO:0000256" key="1">
    <source>
        <dbReference type="ARBA" id="ARBA00001947"/>
    </source>
</evidence>
<organism evidence="11">
    <name type="scientific">Mesocestoides corti</name>
    <name type="common">Flatworm</name>
    <dbReference type="NCBI Taxonomy" id="53468"/>
    <lineage>
        <taxon>Eukaryota</taxon>
        <taxon>Metazoa</taxon>
        <taxon>Spiralia</taxon>
        <taxon>Lophotrochozoa</taxon>
        <taxon>Platyhelminthes</taxon>
        <taxon>Cestoda</taxon>
        <taxon>Eucestoda</taxon>
        <taxon>Cyclophyllidea</taxon>
        <taxon>Mesocestoididae</taxon>
        <taxon>Mesocestoides</taxon>
    </lineage>
</organism>
<dbReference type="EC" id="4.2.3.12" evidence="4"/>
<keyword evidence="10" id="KW-1185">Reference proteome</keyword>
<evidence type="ECO:0000256" key="7">
    <source>
        <dbReference type="ARBA" id="ARBA00023007"/>
    </source>
</evidence>
<gene>
    <name evidence="9" type="ORF">MCOS_LOCUS9968</name>
</gene>
<dbReference type="PANTHER" id="PTHR12589:SF7">
    <property type="entry name" value="6-PYRUVOYL TETRAHYDROBIOPTERIN SYNTHASE"/>
    <property type="match status" value="1"/>
</dbReference>
<dbReference type="STRING" id="53468.A0A0R3UQ23"/>
<evidence type="ECO:0000313" key="11">
    <source>
        <dbReference type="WBParaSite" id="MCU_010554-RA"/>
    </source>
</evidence>
<reference evidence="11" key="2">
    <citation type="submission" date="2019-11" db="UniProtKB">
        <authorList>
            <consortium name="WormBaseParasite"/>
        </authorList>
    </citation>
    <scope>IDENTIFICATION</scope>
</reference>
<dbReference type="SUPFAM" id="SSF55620">
    <property type="entry name" value="Tetrahydrobiopterin biosynthesis enzymes-like"/>
    <property type="match status" value="1"/>
</dbReference>
<dbReference type="Gene3D" id="3.30.479.10">
    <property type="entry name" value="6-pyruvoyl tetrahydropterin synthase/QueD"/>
    <property type="match status" value="1"/>
</dbReference>
<comment type="cofactor">
    <cofactor evidence="1">
        <name>Zn(2+)</name>
        <dbReference type="ChEBI" id="CHEBI:29105"/>
    </cofactor>
</comment>
<dbReference type="InterPro" id="IPR038418">
    <property type="entry name" value="6-PTP_synth/QueD_sf"/>
</dbReference>
<proteinExistence type="inferred from homology"/>
<comment type="similarity">
    <text evidence="3">Belongs to the PTPS family.</text>
</comment>
<reference evidence="9 10" key="1">
    <citation type="submission" date="2018-10" db="EMBL/GenBank/DDBJ databases">
        <authorList>
            <consortium name="Pathogen Informatics"/>
        </authorList>
    </citation>
    <scope>NUCLEOTIDE SEQUENCE [LARGE SCALE GENOMIC DNA]</scope>
</reference>
<keyword evidence="5" id="KW-0479">Metal-binding</keyword>
<keyword evidence="8" id="KW-0456">Lyase</keyword>
<keyword evidence="7" id="KW-0783">Tetrahydrobiopterin biosynthesis</keyword>
<evidence type="ECO:0000256" key="4">
    <source>
        <dbReference type="ARBA" id="ARBA00013100"/>
    </source>
</evidence>
<dbReference type="WBParaSite" id="MCU_010554-RA">
    <property type="protein sequence ID" value="MCU_010554-RA"/>
    <property type="gene ID" value="MCU_010554"/>
</dbReference>
<dbReference type="OrthoDB" id="14045at2759"/>